<protein>
    <submittedName>
        <fullName evidence="2">RidA family protein</fullName>
    </submittedName>
</protein>
<comment type="caution">
    <text evidence="2">The sequence shown here is derived from an EMBL/GenBank/DDBJ whole genome shotgun (WGS) entry which is preliminary data.</text>
</comment>
<dbReference type="SUPFAM" id="SSF55298">
    <property type="entry name" value="YjgF-like"/>
    <property type="match status" value="1"/>
</dbReference>
<evidence type="ECO:0000313" key="3">
    <source>
        <dbReference type="Proteomes" id="UP001172083"/>
    </source>
</evidence>
<dbReference type="CDD" id="cd02199">
    <property type="entry name" value="YjgF_YER057c_UK114_like_1"/>
    <property type="match status" value="1"/>
</dbReference>
<organism evidence="2 3">
    <name type="scientific">Agaribacillus aureus</name>
    <dbReference type="NCBI Taxonomy" id="3051825"/>
    <lineage>
        <taxon>Bacteria</taxon>
        <taxon>Pseudomonadati</taxon>
        <taxon>Bacteroidota</taxon>
        <taxon>Cytophagia</taxon>
        <taxon>Cytophagales</taxon>
        <taxon>Splendidivirgaceae</taxon>
        <taxon>Agaribacillus</taxon>
    </lineage>
</organism>
<gene>
    <name evidence="2" type="ORF">QQ020_10310</name>
</gene>
<evidence type="ECO:0000259" key="1">
    <source>
        <dbReference type="Pfam" id="PF14588"/>
    </source>
</evidence>
<keyword evidence="3" id="KW-1185">Reference proteome</keyword>
<dbReference type="Pfam" id="PF14588">
    <property type="entry name" value="YjgF_endoribonc"/>
    <property type="match status" value="1"/>
</dbReference>
<dbReference type="Gene3D" id="3.30.1330.40">
    <property type="entry name" value="RutC-like"/>
    <property type="match status" value="1"/>
</dbReference>
<dbReference type="RefSeq" id="WP_346757759.1">
    <property type="nucleotide sequence ID" value="NZ_JAUJEB010000001.1"/>
</dbReference>
<dbReference type="InterPro" id="IPR013813">
    <property type="entry name" value="Endoribo_LPSP/chorism_mut-like"/>
</dbReference>
<evidence type="ECO:0000313" key="2">
    <source>
        <dbReference type="EMBL" id="MDN5212442.1"/>
    </source>
</evidence>
<dbReference type="Proteomes" id="UP001172083">
    <property type="component" value="Unassembled WGS sequence"/>
</dbReference>
<name>A0ABT8L3V6_9BACT</name>
<sequence length="159" mass="17216">MVINIEAKLAELGLTLPNPSTPGGSYVSVNVRGNIAYVAIQFPILNEQFLYLGKLGDEVTTEQGYEAMQLCALNVLSQINAKVGFDKIEGLNHIDAYFQPGIDWDDSPLVVNGASELFVKVLDEAGKHSRAIFGVEKLPKNFSVGLTATFTLINGADDR</sequence>
<dbReference type="InterPro" id="IPR035959">
    <property type="entry name" value="RutC-like_sf"/>
</dbReference>
<reference evidence="2" key="1">
    <citation type="submission" date="2023-06" db="EMBL/GenBank/DDBJ databases">
        <title>Genomic of Agaribacillus aureum.</title>
        <authorList>
            <person name="Wang G."/>
        </authorList>
    </citation>
    <scope>NUCLEOTIDE SEQUENCE</scope>
    <source>
        <strain evidence="2">BMA12</strain>
    </source>
</reference>
<dbReference type="PANTHER" id="PTHR43760">
    <property type="entry name" value="ENDORIBONUCLEASE-RELATED"/>
    <property type="match status" value="1"/>
</dbReference>
<proteinExistence type="predicted"/>
<accession>A0ABT8L3V6</accession>
<feature type="domain" description="Endoribonuclease L-PSP/chorismate mutase-like" evidence="1">
    <location>
        <begin position="6"/>
        <end position="141"/>
    </location>
</feature>
<dbReference type="PANTHER" id="PTHR43760:SF1">
    <property type="entry name" value="ENDORIBONUCLEASE L-PSP_CHORISMATE MUTASE-LIKE DOMAIN-CONTAINING PROTEIN"/>
    <property type="match status" value="1"/>
</dbReference>
<dbReference type="EMBL" id="JAUJEB010000001">
    <property type="protein sequence ID" value="MDN5212442.1"/>
    <property type="molecule type" value="Genomic_DNA"/>
</dbReference>